<accession>A0ABD3UHX9</accession>
<gene>
    <name evidence="1" type="ORF">ACJIZ3_010959</name>
</gene>
<evidence type="ECO:0000313" key="2">
    <source>
        <dbReference type="Proteomes" id="UP001634393"/>
    </source>
</evidence>
<dbReference type="AlphaFoldDB" id="A0ABD3UHX9"/>
<dbReference type="EMBL" id="JBJXBP010000001">
    <property type="protein sequence ID" value="KAL3849077.1"/>
    <property type="molecule type" value="Genomic_DNA"/>
</dbReference>
<sequence>MLPKIVLIGPSVRFTCYSSIVIFGNIMNNLDIVDEDKSSVDATLNMPPFSKESLRNFFQGHTY</sequence>
<evidence type="ECO:0000313" key="1">
    <source>
        <dbReference type="EMBL" id="KAL3849077.1"/>
    </source>
</evidence>
<keyword evidence="2" id="KW-1185">Reference proteome</keyword>
<organism evidence="1 2">
    <name type="scientific">Penstemon smallii</name>
    <dbReference type="NCBI Taxonomy" id="265156"/>
    <lineage>
        <taxon>Eukaryota</taxon>
        <taxon>Viridiplantae</taxon>
        <taxon>Streptophyta</taxon>
        <taxon>Embryophyta</taxon>
        <taxon>Tracheophyta</taxon>
        <taxon>Spermatophyta</taxon>
        <taxon>Magnoliopsida</taxon>
        <taxon>eudicotyledons</taxon>
        <taxon>Gunneridae</taxon>
        <taxon>Pentapetalae</taxon>
        <taxon>asterids</taxon>
        <taxon>lamiids</taxon>
        <taxon>Lamiales</taxon>
        <taxon>Plantaginaceae</taxon>
        <taxon>Cheloneae</taxon>
        <taxon>Penstemon</taxon>
    </lineage>
</organism>
<protein>
    <submittedName>
        <fullName evidence="1">Uncharacterized protein</fullName>
    </submittedName>
</protein>
<comment type="caution">
    <text evidence="1">The sequence shown here is derived from an EMBL/GenBank/DDBJ whole genome shotgun (WGS) entry which is preliminary data.</text>
</comment>
<dbReference type="Proteomes" id="UP001634393">
    <property type="component" value="Unassembled WGS sequence"/>
</dbReference>
<reference evidence="1 2" key="1">
    <citation type="submission" date="2024-12" db="EMBL/GenBank/DDBJ databases">
        <title>The unique morphological basis and parallel evolutionary history of personate flowers in Penstemon.</title>
        <authorList>
            <person name="Depatie T.H."/>
            <person name="Wessinger C.A."/>
        </authorList>
    </citation>
    <scope>NUCLEOTIDE SEQUENCE [LARGE SCALE GENOMIC DNA]</scope>
    <source>
        <strain evidence="1">WTNN_2</strain>
        <tissue evidence="1">Leaf</tissue>
    </source>
</reference>
<name>A0ABD3UHX9_9LAMI</name>
<proteinExistence type="predicted"/>